<protein>
    <recommendedName>
        <fullName evidence="3 7">6,7-dimethyl-8-ribityllumazine synthase</fullName>
        <shortName evidence="7">DMRL synthase</shortName>
        <shortName evidence="7">LS</shortName>
        <shortName evidence="7">Lumazine synthase</shortName>
        <ecNumber evidence="3 7">2.5.1.78</ecNumber>
    </recommendedName>
</protein>
<evidence type="ECO:0000313" key="8">
    <source>
        <dbReference type="EMBL" id="PHK98694.1"/>
    </source>
</evidence>
<dbReference type="UniPathway" id="UPA00275">
    <property type="reaction ID" value="UER00404"/>
</dbReference>
<feature type="binding site" evidence="7">
    <location>
        <position position="136"/>
    </location>
    <ligand>
        <name>(2S)-2-hydroxy-3-oxobutyl phosphate</name>
        <dbReference type="ChEBI" id="CHEBI:58830"/>
    </ligand>
</feature>
<accession>A0A2G0CFE5</accession>
<feature type="binding site" evidence="7">
    <location>
        <begin position="65"/>
        <end position="67"/>
    </location>
    <ligand>
        <name>5-amino-6-(D-ribitylamino)uracil</name>
        <dbReference type="ChEBI" id="CHEBI:15934"/>
    </ligand>
</feature>
<evidence type="ECO:0000256" key="4">
    <source>
        <dbReference type="ARBA" id="ARBA00022619"/>
    </source>
</evidence>
<dbReference type="GO" id="GO:0000906">
    <property type="term" value="F:6,7-dimethyl-8-ribityllumazine synthase activity"/>
    <property type="evidence" value="ECO:0007669"/>
    <property type="project" value="UniProtKB-UniRule"/>
</dbReference>
<dbReference type="GO" id="GO:0009231">
    <property type="term" value="P:riboflavin biosynthetic process"/>
    <property type="evidence" value="ECO:0007669"/>
    <property type="project" value="UniProtKB-UniRule"/>
</dbReference>
<organism evidence="8 9">
    <name type="scientific">Neolewinella marina</name>
    <dbReference type="NCBI Taxonomy" id="438751"/>
    <lineage>
        <taxon>Bacteria</taxon>
        <taxon>Pseudomonadati</taxon>
        <taxon>Bacteroidota</taxon>
        <taxon>Saprospiria</taxon>
        <taxon>Saprospirales</taxon>
        <taxon>Lewinellaceae</taxon>
        <taxon>Neolewinella</taxon>
    </lineage>
</organism>
<dbReference type="HAMAP" id="MF_00178">
    <property type="entry name" value="Lumazine_synth"/>
    <property type="match status" value="1"/>
</dbReference>
<sequence length="173" mass="18442">MASAQKNLSSYDDSSLPDAAPMTFGIVVADWNADITHELYRGCYDTLVKHGAKEENIHTVQVPGTFELPAAGRILAAREKPDVVVCLGCVIKGETKHDEYINNAVSQGLVNLSITTGKPFIFGVLTPNDHQQALDRAGGKHGNKGVEAAVTAIRMAELYRSSKGGSKSIGFGN</sequence>
<feature type="active site" description="Proton donor" evidence="7">
    <location>
        <position position="97"/>
    </location>
</feature>
<dbReference type="PANTHER" id="PTHR21058:SF0">
    <property type="entry name" value="6,7-DIMETHYL-8-RIBITYLLUMAZINE SYNTHASE"/>
    <property type="match status" value="1"/>
</dbReference>
<dbReference type="Gene3D" id="3.40.50.960">
    <property type="entry name" value="Lumazine/riboflavin synthase"/>
    <property type="match status" value="1"/>
</dbReference>
<dbReference type="SUPFAM" id="SSF52121">
    <property type="entry name" value="Lumazine synthase"/>
    <property type="match status" value="1"/>
</dbReference>
<dbReference type="EC" id="2.5.1.78" evidence="3 7"/>
<evidence type="ECO:0000313" key="9">
    <source>
        <dbReference type="Proteomes" id="UP000226437"/>
    </source>
</evidence>
<evidence type="ECO:0000256" key="6">
    <source>
        <dbReference type="ARBA" id="ARBA00048785"/>
    </source>
</evidence>
<keyword evidence="4 7" id="KW-0686">Riboflavin biosynthesis</keyword>
<name>A0A2G0CFE5_9BACT</name>
<reference evidence="8 9" key="1">
    <citation type="submission" date="2017-10" db="EMBL/GenBank/DDBJ databases">
        <title>The draft genome sequence of Lewinella marina KCTC 32374.</title>
        <authorList>
            <person name="Wang K."/>
        </authorList>
    </citation>
    <scope>NUCLEOTIDE SEQUENCE [LARGE SCALE GENOMIC DNA]</scope>
    <source>
        <strain evidence="8 9">MKG-38</strain>
    </source>
</reference>
<evidence type="ECO:0000256" key="5">
    <source>
        <dbReference type="ARBA" id="ARBA00022679"/>
    </source>
</evidence>
<dbReference type="Proteomes" id="UP000226437">
    <property type="component" value="Unassembled WGS sequence"/>
</dbReference>
<dbReference type="AlphaFoldDB" id="A0A2G0CFE5"/>
<dbReference type="InterPro" id="IPR036467">
    <property type="entry name" value="LS/RS_sf"/>
</dbReference>
<feature type="binding site" evidence="7">
    <location>
        <begin position="94"/>
        <end position="95"/>
    </location>
    <ligand>
        <name>(2S)-2-hydroxy-3-oxobutyl phosphate</name>
        <dbReference type="ChEBI" id="CHEBI:58830"/>
    </ligand>
</feature>
<feature type="binding site" evidence="7">
    <location>
        <position position="31"/>
    </location>
    <ligand>
        <name>5-amino-6-(D-ribitylamino)uracil</name>
        <dbReference type="ChEBI" id="CHEBI:15934"/>
    </ligand>
</feature>
<dbReference type="OrthoDB" id="9809709at2"/>
<evidence type="ECO:0000256" key="1">
    <source>
        <dbReference type="ARBA" id="ARBA00004917"/>
    </source>
</evidence>
<proteinExistence type="inferred from homology"/>
<evidence type="ECO:0000256" key="7">
    <source>
        <dbReference type="HAMAP-Rule" id="MF_00178"/>
    </source>
</evidence>
<dbReference type="CDD" id="cd09209">
    <property type="entry name" value="Lumazine_synthase-I"/>
    <property type="match status" value="1"/>
</dbReference>
<comment type="function">
    <text evidence="7">Catalyzes the formation of 6,7-dimethyl-8-ribityllumazine by condensation of 5-amino-6-(D-ribitylamino)uracil with 3,4-dihydroxy-2-butanone 4-phosphate. This is the penultimate step in the biosynthesis of riboflavin.</text>
</comment>
<dbReference type="Pfam" id="PF00885">
    <property type="entry name" value="DMRL_synthase"/>
    <property type="match status" value="1"/>
</dbReference>
<dbReference type="InterPro" id="IPR034964">
    <property type="entry name" value="LS"/>
</dbReference>
<dbReference type="NCBIfam" id="TIGR00114">
    <property type="entry name" value="lumazine-synth"/>
    <property type="match status" value="1"/>
</dbReference>
<evidence type="ECO:0000256" key="2">
    <source>
        <dbReference type="ARBA" id="ARBA00007424"/>
    </source>
</evidence>
<dbReference type="RefSeq" id="WP_099106304.1">
    <property type="nucleotide sequence ID" value="NZ_JAATJF010000001.1"/>
</dbReference>
<keyword evidence="9" id="KW-1185">Reference proteome</keyword>
<comment type="caution">
    <text evidence="8">The sequence shown here is derived from an EMBL/GenBank/DDBJ whole genome shotgun (WGS) entry which is preliminary data.</text>
</comment>
<comment type="catalytic activity">
    <reaction evidence="6 7">
        <text>(2S)-2-hydroxy-3-oxobutyl phosphate + 5-amino-6-(D-ribitylamino)uracil = 6,7-dimethyl-8-(1-D-ribityl)lumazine + phosphate + 2 H2O + H(+)</text>
        <dbReference type="Rhea" id="RHEA:26152"/>
        <dbReference type="ChEBI" id="CHEBI:15377"/>
        <dbReference type="ChEBI" id="CHEBI:15378"/>
        <dbReference type="ChEBI" id="CHEBI:15934"/>
        <dbReference type="ChEBI" id="CHEBI:43474"/>
        <dbReference type="ChEBI" id="CHEBI:58201"/>
        <dbReference type="ChEBI" id="CHEBI:58830"/>
        <dbReference type="EC" id="2.5.1.78"/>
    </reaction>
</comment>
<feature type="binding site" evidence="7">
    <location>
        <begin position="89"/>
        <end position="91"/>
    </location>
    <ligand>
        <name>5-amino-6-(D-ribitylamino)uracil</name>
        <dbReference type="ChEBI" id="CHEBI:15934"/>
    </ligand>
</feature>
<dbReference type="EMBL" id="PDLO01000003">
    <property type="protein sequence ID" value="PHK98694.1"/>
    <property type="molecule type" value="Genomic_DNA"/>
</dbReference>
<gene>
    <name evidence="7" type="primary">ribH</name>
    <name evidence="8" type="ORF">CGL56_09515</name>
</gene>
<keyword evidence="5 7" id="KW-0808">Transferase</keyword>
<comment type="similarity">
    <text evidence="2 7">Belongs to the DMRL synthase family.</text>
</comment>
<feature type="binding site" evidence="7">
    <location>
        <position position="122"/>
    </location>
    <ligand>
        <name>5-amino-6-(D-ribitylamino)uracil</name>
        <dbReference type="ChEBI" id="CHEBI:15934"/>
    </ligand>
</feature>
<comment type="pathway">
    <text evidence="1 7">Cofactor biosynthesis; riboflavin biosynthesis; riboflavin from 2-hydroxy-3-oxobutyl phosphate and 5-amino-6-(D-ribitylamino)uracil: step 1/2.</text>
</comment>
<evidence type="ECO:0000256" key="3">
    <source>
        <dbReference type="ARBA" id="ARBA00012664"/>
    </source>
</evidence>
<dbReference type="InterPro" id="IPR002180">
    <property type="entry name" value="LS/RS"/>
</dbReference>
<dbReference type="PANTHER" id="PTHR21058">
    <property type="entry name" value="6,7-DIMETHYL-8-RIBITYLLUMAZINE SYNTHASE DMRL SYNTHASE LUMAZINE SYNTHASE"/>
    <property type="match status" value="1"/>
</dbReference>
<dbReference type="GO" id="GO:0009349">
    <property type="term" value="C:riboflavin synthase complex"/>
    <property type="evidence" value="ECO:0007669"/>
    <property type="project" value="UniProtKB-UniRule"/>
</dbReference>